<gene>
    <name evidence="12" type="ORF">DCAR_0104827</name>
</gene>
<keyword evidence="5 9" id="KW-0804">Transcription</keyword>
<keyword evidence="4 9" id="KW-0805">Transcription regulation</keyword>
<sequence length="280" mass="31188">MERYPVRDINSNKRSHETGHVSQDKSLELKLAPPGENKPLISLHYISHKSHSNDKNKNLMSSGTKRDFLDTIIGEKGRERNWLTGSGDQGYQSGVNLGAPNSSKRMDVRPIVGWPPVRSSRRNLLSSSNSSKLETDSSKNGGKKGEKPEITEDSLFVKIKMDGVPIGRKVDLKSYSDYDNLSSAVDELFRGLLAAQGEISSSEKEKMEKTKTITGLLDGRGDYTLVYEDSEGDRMLVGDVPWQMFISSAKRLRVLKEISSSYLRKNGSISRSTRLLLHNG</sequence>
<dbReference type="Pfam" id="PF02309">
    <property type="entry name" value="AUX_IAA"/>
    <property type="match status" value="1"/>
</dbReference>
<evidence type="ECO:0000256" key="2">
    <source>
        <dbReference type="ARBA" id="ARBA00006728"/>
    </source>
</evidence>
<feature type="domain" description="PB1" evidence="11">
    <location>
        <begin position="154"/>
        <end position="257"/>
    </location>
</feature>
<dbReference type="SUPFAM" id="SSF54277">
    <property type="entry name" value="CAD &amp; PB1 domains"/>
    <property type="match status" value="1"/>
</dbReference>
<dbReference type="InterPro" id="IPR033389">
    <property type="entry name" value="AUX/IAA_dom"/>
</dbReference>
<proteinExistence type="inferred from homology"/>
<comment type="function">
    <text evidence="8">Aux/IAA proteins are short-lived transcriptional factors that function as repressors of early auxin response genes at low auxin concentrations. Repression is thought to result from the interaction with auxin response factors (ARFs), proteins that bind to the auxin-responsive promoter element (AuxRE). Formation of heterodimers with ARF proteins may alter their ability to modulate early auxin response genes expression.</text>
</comment>
<keyword evidence="3 9" id="KW-0678">Repressor</keyword>
<feature type="compositionally biased region" description="Polar residues" evidence="10">
    <location>
        <begin position="83"/>
        <end position="103"/>
    </location>
</feature>
<feature type="region of interest" description="Disordered" evidence="10">
    <location>
        <begin position="1"/>
        <end position="34"/>
    </location>
</feature>
<keyword evidence="6 9" id="KW-0539">Nucleus</keyword>
<dbReference type="GO" id="GO:0005634">
    <property type="term" value="C:nucleus"/>
    <property type="evidence" value="ECO:0007669"/>
    <property type="project" value="UniProtKB-SubCell"/>
</dbReference>
<feature type="region of interest" description="Disordered" evidence="10">
    <location>
        <begin position="80"/>
        <end position="149"/>
    </location>
</feature>
<evidence type="ECO:0000256" key="9">
    <source>
        <dbReference type="RuleBase" id="RU004549"/>
    </source>
</evidence>
<evidence type="ECO:0000256" key="3">
    <source>
        <dbReference type="ARBA" id="ARBA00022491"/>
    </source>
</evidence>
<evidence type="ECO:0000256" key="8">
    <source>
        <dbReference type="ARBA" id="ARBA00025283"/>
    </source>
</evidence>
<dbReference type="FunFam" id="3.10.20.90:FF:000225">
    <property type="entry name" value="Auxin-responsive protein"/>
    <property type="match status" value="1"/>
</dbReference>
<comment type="subunit">
    <text evidence="9">Homodimers and heterodimers.</text>
</comment>
<feature type="compositionally biased region" description="Basic and acidic residues" evidence="10">
    <location>
        <begin position="1"/>
        <end position="28"/>
    </location>
</feature>
<feature type="compositionally biased region" description="Low complexity" evidence="10">
    <location>
        <begin position="122"/>
        <end position="131"/>
    </location>
</feature>
<dbReference type="GO" id="GO:0009734">
    <property type="term" value="P:auxin-activated signaling pathway"/>
    <property type="evidence" value="ECO:0007669"/>
    <property type="project" value="UniProtKB-UniRule"/>
</dbReference>
<evidence type="ECO:0000313" key="12">
    <source>
        <dbReference type="EMBL" id="WOG85636.1"/>
    </source>
</evidence>
<dbReference type="GO" id="GO:0006355">
    <property type="term" value="P:regulation of DNA-templated transcription"/>
    <property type="evidence" value="ECO:0007669"/>
    <property type="project" value="InterPro"/>
</dbReference>
<evidence type="ECO:0000256" key="4">
    <source>
        <dbReference type="ARBA" id="ARBA00023015"/>
    </source>
</evidence>
<evidence type="ECO:0000313" key="13">
    <source>
        <dbReference type="Proteomes" id="UP000077755"/>
    </source>
</evidence>
<comment type="subcellular location">
    <subcellularLocation>
        <location evidence="1 9">Nucleus</location>
    </subcellularLocation>
</comment>
<accession>A0AAF1AMJ8</accession>
<evidence type="ECO:0000256" key="10">
    <source>
        <dbReference type="SAM" id="MobiDB-lite"/>
    </source>
</evidence>
<dbReference type="EMBL" id="CP093343">
    <property type="protein sequence ID" value="WOG85636.1"/>
    <property type="molecule type" value="Genomic_DNA"/>
</dbReference>
<dbReference type="PROSITE" id="PS51745">
    <property type="entry name" value="PB1"/>
    <property type="match status" value="1"/>
</dbReference>
<evidence type="ECO:0000259" key="11">
    <source>
        <dbReference type="PROSITE" id="PS51745"/>
    </source>
</evidence>
<keyword evidence="7 9" id="KW-0927">Auxin signaling pathway</keyword>
<dbReference type="PANTHER" id="PTHR31734">
    <property type="entry name" value="AUXIN-RESPONSIVE PROTEIN IAA17"/>
    <property type="match status" value="1"/>
</dbReference>
<feature type="compositionally biased region" description="Basic and acidic residues" evidence="10">
    <location>
        <begin position="133"/>
        <end position="149"/>
    </location>
</feature>
<dbReference type="InterPro" id="IPR053793">
    <property type="entry name" value="PB1-like"/>
</dbReference>
<evidence type="ECO:0000256" key="6">
    <source>
        <dbReference type="ARBA" id="ARBA00023242"/>
    </source>
</evidence>
<dbReference type="PANTHER" id="PTHR31734:SF2">
    <property type="entry name" value="AUXIN-RESPONSIVE PROTEIN IAA26"/>
    <property type="match status" value="1"/>
</dbReference>
<comment type="similarity">
    <text evidence="2 9">Belongs to the Aux/IAA family.</text>
</comment>
<evidence type="ECO:0000256" key="7">
    <source>
        <dbReference type="ARBA" id="ARBA00023294"/>
    </source>
</evidence>
<keyword evidence="13" id="KW-1185">Reference proteome</keyword>
<dbReference type="Proteomes" id="UP000077755">
    <property type="component" value="Chromosome 1"/>
</dbReference>
<reference evidence="12" key="2">
    <citation type="submission" date="2022-03" db="EMBL/GenBank/DDBJ databases">
        <title>Draft title - Genomic analysis of global carrot germplasm unveils the trajectory of domestication and the origin of high carotenoid orange carrot.</title>
        <authorList>
            <person name="Iorizzo M."/>
            <person name="Ellison S."/>
            <person name="Senalik D."/>
            <person name="Macko-Podgorni A."/>
            <person name="Grzebelus D."/>
            <person name="Bostan H."/>
            <person name="Rolling W."/>
            <person name="Curaba J."/>
            <person name="Simon P."/>
        </authorList>
    </citation>
    <scope>NUCLEOTIDE SEQUENCE</scope>
    <source>
        <tissue evidence="12">Leaf</tissue>
    </source>
</reference>
<dbReference type="AlphaFoldDB" id="A0AAF1AMJ8"/>
<name>A0AAF1AMJ8_DAUCS</name>
<dbReference type="InterPro" id="IPR003311">
    <property type="entry name" value="AUX_IAA"/>
</dbReference>
<reference evidence="12" key="1">
    <citation type="journal article" date="2016" name="Nat. Genet.">
        <title>A high-quality carrot genome assembly provides new insights into carotenoid accumulation and asterid genome evolution.</title>
        <authorList>
            <person name="Iorizzo M."/>
            <person name="Ellison S."/>
            <person name="Senalik D."/>
            <person name="Zeng P."/>
            <person name="Satapoomin P."/>
            <person name="Huang J."/>
            <person name="Bowman M."/>
            <person name="Iovene M."/>
            <person name="Sanseverino W."/>
            <person name="Cavagnaro P."/>
            <person name="Yildiz M."/>
            <person name="Macko-Podgorni A."/>
            <person name="Moranska E."/>
            <person name="Grzebelus E."/>
            <person name="Grzebelus D."/>
            <person name="Ashrafi H."/>
            <person name="Zheng Z."/>
            <person name="Cheng S."/>
            <person name="Spooner D."/>
            <person name="Van Deynze A."/>
            <person name="Simon P."/>
        </authorList>
    </citation>
    <scope>NUCLEOTIDE SEQUENCE</scope>
    <source>
        <tissue evidence="12">Leaf</tissue>
    </source>
</reference>
<evidence type="ECO:0000256" key="1">
    <source>
        <dbReference type="ARBA" id="ARBA00004123"/>
    </source>
</evidence>
<evidence type="ECO:0000256" key="5">
    <source>
        <dbReference type="ARBA" id="ARBA00023163"/>
    </source>
</evidence>
<organism evidence="12 13">
    <name type="scientific">Daucus carota subsp. sativus</name>
    <name type="common">Carrot</name>
    <dbReference type="NCBI Taxonomy" id="79200"/>
    <lineage>
        <taxon>Eukaryota</taxon>
        <taxon>Viridiplantae</taxon>
        <taxon>Streptophyta</taxon>
        <taxon>Embryophyta</taxon>
        <taxon>Tracheophyta</taxon>
        <taxon>Spermatophyta</taxon>
        <taxon>Magnoliopsida</taxon>
        <taxon>eudicotyledons</taxon>
        <taxon>Gunneridae</taxon>
        <taxon>Pentapetalae</taxon>
        <taxon>asterids</taxon>
        <taxon>campanulids</taxon>
        <taxon>Apiales</taxon>
        <taxon>Apiaceae</taxon>
        <taxon>Apioideae</taxon>
        <taxon>Scandiceae</taxon>
        <taxon>Daucinae</taxon>
        <taxon>Daucus</taxon>
        <taxon>Daucus sect. Daucus</taxon>
    </lineage>
</organism>
<protein>
    <recommendedName>
        <fullName evidence="9">Auxin-responsive protein</fullName>
    </recommendedName>
</protein>
<dbReference type="Gene3D" id="3.10.20.90">
    <property type="entry name" value="Phosphatidylinositol 3-kinase Catalytic Subunit, Chain A, domain 1"/>
    <property type="match status" value="1"/>
</dbReference>